<evidence type="ECO:0000313" key="1">
    <source>
        <dbReference type="EMBL" id="KAJ1943332.1"/>
    </source>
</evidence>
<protein>
    <submittedName>
        <fullName evidence="1">Uncharacterized protein</fullName>
    </submittedName>
</protein>
<dbReference type="EMBL" id="JANBPW010001732">
    <property type="protein sequence ID" value="KAJ1943332.1"/>
    <property type="molecule type" value="Genomic_DNA"/>
</dbReference>
<evidence type="ECO:0000313" key="2">
    <source>
        <dbReference type="Proteomes" id="UP001150603"/>
    </source>
</evidence>
<dbReference type="Proteomes" id="UP001150603">
    <property type="component" value="Unassembled WGS sequence"/>
</dbReference>
<organism evidence="1 2">
    <name type="scientific">Linderina macrospora</name>
    <dbReference type="NCBI Taxonomy" id="4868"/>
    <lineage>
        <taxon>Eukaryota</taxon>
        <taxon>Fungi</taxon>
        <taxon>Fungi incertae sedis</taxon>
        <taxon>Zoopagomycota</taxon>
        <taxon>Kickxellomycotina</taxon>
        <taxon>Kickxellomycetes</taxon>
        <taxon>Kickxellales</taxon>
        <taxon>Kickxellaceae</taxon>
        <taxon>Linderina</taxon>
    </lineage>
</organism>
<reference evidence="1" key="1">
    <citation type="submission" date="2022-07" db="EMBL/GenBank/DDBJ databases">
        <title>Phylogenomic reconstructions and comparative analyses of Kickxellomycotina fungi.</title>
        <authorList>
            <person name="Reynolds N.K."/>
            <person name="Stajich J.E."/>
            <person name="Barry K."/>
            <person name="Grigoriev I.V."/>
            <person name="Crous P."/>
            <person name="Smith M.E."/>
        </authorList>
    </citation>
    <scope>NUCLEOTIDE SEQUENCE</scope>
    <source>
        <strain evidence="1">NRRL 5244</strain>
    </source>
</reference>
<comment type="caution">
    <text evidence="1">The sequence shown here is derived from an EMBL/GenBank/DDBJ whole genome shotgun (WGS) entry which is preliminary data.</text>
</comment>
<accession>A0ACC1J9Q2</accession>
<keyword evidence="2" id="KW-1185">Reference proteome</keyword>
<name>A0ACC1J9Q2_9FUNG</name>
<proteinExistence type="predicted"/>
<gene>
    <name evidence="1" type="ORF">FBU59_002942</name>
</gene>
<sequence length="180" mass="19759">MVLLGHILGANEGLLSNVIRDNGIGYSPKLLYDGRMQTCTLACDKTFDVNEAFDALQTALLDISSNWTKRVDKFQLEVARSVTLFRQIKSASSPSKLLVGTAEACLEGFADLAAKHRWANEHLHAVTLDDLRHVFDTFVMQLAGTSHQSPAIAVAVTSSGDTCRVGKQELETKQLEDLFH</sequence>